<proteinExistence type="predicted"/>
<reference evidence="2 3" key="1">
    <citation type="submission" date="2015-01" db="EMBL/GenBank/DDBJ databases">
        <title>The Genome Sequence of Exophiala oligosperma CBS72588.</title>
        <authorList>
            <consortium name="The Broad Institute Genomics Platform"/>
            <person name="Cuomo C."/>
            <person name="de Hoog S."/>
            <person name="Gorbushina A."/>
            <person name="Stielow B."/>
            <person name="Teixiera M."/>
            <person name="Abouelleil A."/>
            <person name="Chapman S.B."/>
            <person name="Priest M."/>
            <person name="Young S.K."/>
            <person name="Wortman J."/>
            <person name="Nusbaum C."/>
            <person name="Birren B."/>
        </authorList>
    </citation>
    <scope>NUCLEOTIDE SEQUENCE [LARGE SCALE GENOMIC DNA]</scope>
    <source>
        <strain evidence="2 3">CBS 72588</strain>
    </source>
</reference>
<evidence type="ECO:0000313" key="2">
    <source>
        <dbReference type="EMBL" id="KIW37353.1"/>
    </source>
</evidence>
<dbReference type="SUPFAM" id="SSF51735">
    <property type="entry name" value="NAD(P)-binding Rossmann-fold domains"/>
    <property type="match status" value="1"/>
</dbReference>
<evidence type="ECO:0000313" key="3">
    <source>
        <dbReference type="Proteomes" id="UP000053342"/>
    </source>
</evidence>
<keyword evidence="1" id="KW-0560">Oxidoreductase</keyword>
<gene>
    <name evidence="2" type="ORF">PV06_10399</name>
</gene>
<dbReference type="VEuPathDB" id="FungiDB:PV06_10399"/>
<dbReference type="Proteomes" id="UP000053342">
    <property type="component" value="Unassembled WGS sequence"/>
</dbReference>
<evidence type="ECO:0008006" key="4">
    <source>
        <dbReference type="Google" id="ProtNLM"/>
    </source>
</evidence>
<organism evidence="2 3">
    <name type="scientific">Exophiala oligosperma</name>
    <dbReference type="NCBI Taxonomy" id="215243"/>
    <lineage>
        <taxon>Eukaryota</taxon>
        <taxon>Fungi</taxon>
        <taxon>Dikarya</taxon>
        <taxon>Ascomycota</taxon>
        <taxon>Pezizomycotina</taxon>
        <taxon>Eurotiomycetes</taxon>
        <taxon>Chaetothyriomycetidae</taxon>
        <taxon>Chaetothyriales</taxon>
        <taxon>Herpotrichiellaceae</taxon>
        <taxon>Exophiala</taxon>
    </lineage>
</organism>
<dbReference type="STRING" id="215243.A0A0D2D217"/>
<dbReference type="InterPro" id="IPR036291">
    <property type="entry name" value="NAD(P)-bd_dom_sf"/>
</dbReference>
<evidence type="ECO:0000256" key="1">
    <source>
        <dbReference type="ARBA" id="ARBA00023002"/>
    </source>
</evidence>
<dbReference type="AlphaFoldDB" id="A0A0D2D217"/>
<dbReference type="EMBL" id="KN847344">
    <property type="protein sequence ID" value="KIW37353.1"/>
    <property type="molecule type" value="Genomic_DNA"/>
</dbReference>
<sequence>MVGLRPLGQTSVLSSVADLTLLDILQMLDAAGESRGLPIDLLDLYQLRQAAIELFNHSPNHPHLGYIDLRGGKVPLDQLSLLFAALALHNFPNPNSHIFEAFFELSTMLMDNYAGEPTLDVVSALYLQHTCVLRTGTGTRGQALIAHAVKAAHDLGIHRACQDVNLQSLRIYLMIYFADQYSALTHSTASCIKTTDIAPDLFAPLLMKYPRLNRLVQYVSLNGQVLESLHTRPYTYNNVIDLESIMGRVCARIGKPRSGEVQKGETFEYQYEVLVQIHIFWSRIMLRAPLLLSEEHWISSLSVCLRAAQNVLSIYFDIYSPVITLMATTTLQSFDDALGRQLQSTIILPPTWRQVRRISTSVFITIYGYWKGEASYEETARSAAMAVALLEFQRTRWRGTVQPAISTVRDLVTSSALQIGPFMQQLVPKATNAYLKIMSEGTSGDEEHDNYLTPREKDPAQTGFEQLDPTLATTWWEQNDLHSIFNTVPNSTERQSATRQAPGLIIVVSLEHILTSNERISSTFPDGLVAIFIRGTSGIGEYKVTTLAKHAAKLRVYLVGRSQASADRTIAAVEKLNPAARLAFHRADVPLQGNDVSATGSDCKQEQRGVYSQ</sequence>
<dbReference type="CDD" id="cd12148">
    <property type="entry name" value="fungal_TF_MHR"/>
    <property type="match status" value="1"/>
</dbReference>
<dbReference type="GO" id="GO:0016491">
    <property type="term" value="F:oxidoreductase activity"/>
    <property type="evidence" value="ECO:0007669"/>
    <property type="project" value="UniProtKB-KW"/>
</dbReference>
<name>A0A0D2D217_9EURO</name>
<protein>
    <recommendedName>
        <fullName evidence="4">Transcription factor domain-containing protein</fullName>
    </recommendedName>
</protein>
<dbReference type="GeneID" id="27362473"/>
<keyword evidence="3" id="KW-1185">Reference proteome</keyword>
<dbReference type="PANTHER" id="PTHR47534">
    <property type="entry name" value="YALI0E05731P"/>
    <property type="match status" value="1"/>
</dbReference>
<dbReference type="Gene3D" id="3.40.50.720">
    <property type="entry name" value="NAD(P)-binding Rossmann-like Domain"/>
    <property type="match status" value="1"/>
</dbReference>
<dbReference type="InterPro" id="IPR052228">
    <property type="entry name" value="Sec_Metab_Biosynth_Oxidored"/>
</dbReference>
<dbReference type="PANTHER" id="PTHR47534:SF3">
    <property type="entry name" value="ALCOHOL DEHYDROGENASE-LIKE C-TERMINAL DOMAIN-CONTAINING PROTEIN"/>
    <property type="match status" value="1"/>
</dbReference>
<dbReference type="HOGENOM" id="CLU_030885_0_0_1"/>
<dbReference type="RefSeq" id="XP_016257569.1">
    <property type="nucleotide sequence ID" value="XM_016411949.1"/>
</dbReference>
<accession>A0A0D2D217</accession>
<dbReference type="OrthoDB" id="4478488at2759"/>